<evidence type="ECO:0000313" key="1">
    <source>
        <dbReference type="EMBL" id="MFB6393802.1"/>
    </source>
</evidence>
<comment type="caution">
    <text evidence="1">The sequence shown here is derived from an EMBL/GenBank/DDBJ whole genome shotgun (WGS) entry which is preliminary data.</text>
</comment>
<gene>
    <name evidence="1" type="ORF">AAFH96_11910</name>
</gene>
<evidence type="ECO:0000313" key="2">
    <source>
        <dbReference type="Proteomes" id="UP001582793"/>
    </source>
</evidence>
<name>A0ABV5CP69_9ACTN</name>
<keyword evidence="2" id="KW-1185">Reference proteome</keyword>
<reference evidence="1 2" key="1">
    <citation type="submission" date="2024-04" db="EMBL/GenBank/DDBJ databases">
        <title>Polymorphospora sp. isolated from Baiyangdian Lake in Xiong'an New Area.</title>
        <authorList>
            <person name="Zhang X."/>
            <person name="Liu J."/>
        </authorList>
    </citation>
    <scope>NUCLEOTIDE SEQUENCE [LARGE SCALE GENOMIC DNA]</scope>
    <source>
        <strain evidence="1 2">2-325</strain>
    </source>
</reference>
<sequence length="61" mass="6575">MDINPGASFQVDRIATTQGHNSPYCSGWQSGNIAENTLVALRVCMVKGTSKYCSAIQRARA</sequence>
<dbReference type="Proteomes" id="UP001582793">
    <property type="component" value="Unassembled WGS sequence"/>
</dbReference>
<dbReference type="RefSeq" id="WP_375734153.1">
    <property type="nucleotide sequence ID" value="NZ_JBCGDC010000026.1"/>
</dbReference>
<dbReference type="EMBL" id="JBCGDC010000026">
    <property type="protein sequence ID" value="MFB6393802.1"/>
    <property type="molecule type" value="Genomic_DNA"/>
</dbReference>
<proteinExistence type="predicted"/>
<accession>A0ABV5CP69</accession>
<protein>
    <submittedName>
        <fullName evidence="1">Uncharacterized protein</fullName>
    </submittedName>
</protein>
<organism evidence="1 2">
    <name type="scientific">Polymorphospora lycopeni</name>
    <dbReference type="NCBI Taxonomy" id="3140240"/>
    <lineage>
        <taxon>Bacteria</taxon>
        <taxon>Bacillati</taxon>
        <taxon>Actinomycetota</taxon>
        <taxon>Actinomycetes</taxon>
        <taxon>Micromonosporales</taxon>
        <taxon>Micromonosporaceae</taxon>
        <taxon>Polymorphospora</taxon>
    </lineage>
</organism>